<evidence type="ECO:0000313" key="2">
    <source>
        <dbReference type="Proteomes" id="UP001178461"/>
    </source>
</evidence>
<organism evidence="1 2">
    <name type="scientific">Podarcis lilfordi</name>
    <name type="common">Lilford's wall lizard</name>
    <dbReference type="NCBI Taxonomy" id="74358"/>
    <lineage>
        <taxon>Eukaryota</taxon>
        <taxon>Metazoa</taxon>
        <taxon>Chordata</taxon>
        <taxon>Craniata</taxon>
        <taxon>Vertebrata</taxon>
        <taxon>Euteleostomi</taxon>
        <taxon>Lepidosauria</taxon>
        <taxon>Squamata</taxon>
        <taxon>Bifurcata</taxon>
        <taxon>Unidentata</taxon>
        <taxon>Episquamata</taxon>
        <taxon>Laterata</taxon>
        <taxon>Lacertibaenia</taxon>
        <taxon>Lacertidae</taxon>
        <taxon>Podarcis</taxon>
    </lineage>
</organism>
<evidence type="ECO:0000313" key="1">
    <source>
        <dbReference type="EMBL" id="CAI5773550.1"/>
    </source>
</evidence>
<accession>A0AA35K8J3</accession>
<dbReference type="Proteomes" id="UP001178461">
    <property type="component" value="Chromosome 4"/>
</dbReference>
<name>A0AA35K8J3_9SAUR</name>
<dbReference type="EMBL" id="OX395129">
    <property type="protein sequence ID" value="CAI5773550.1"/>
    <property type="molecule type" value="Genomic_DNA"/>
</dbReference>
<sequence>MKASISSSSSSSCILGAGVHPGLRCPVQTTTPRILCKERERKSWRLKGGCCVSICQRFDVAARRVPGKVAARGGGSLVLLLLG</sequence>
<reference evidence="1" key="1">
    <citation type="submission" date="2022-12" db="EMBL/GenBank/DDBJ databases">
        <authorList>
            <person name="Alioto T."/>
            <person name="Alioto T."/>
            <person name="Gomez Garrido J."/>
        </authorList>
    </citation>
    <scope>NUCLEOTIDE SEQUENCE</scope>
</reference>
<gene>
    <name evidence="1" type="ORF">PODLI_1B031156</name>
</gene>
<proteinExistence type="predicted"/>
<protein>
    <submittedName>
        <fullName evidence="1">Uncharacterized protein</fullName>
    </submittedName>
</protein>
<dbReference type="AlphaFoldDB" id="A0AA35K8J3"/>
<keyword evidence="2" id="KW-1185">Reference proteome</keyword>